<comment type="caution">
    <text evidence="1">The sequence shown here is derived from an EMBL/GenBank/DDBJ whole genome shotgun (WGS) entry which is preliminary data.</text>
</comment>
<sequence>MTEDTDAMLRRLERAWNDQDIETIAGLFTDDCVYEDFAEGAYVTAPDGVREFAAAVYATMPDFSLTLRRIGTGPTHGVSEWTITATWRGEFEGVDRTGTRVEFSGLSMYEFADGRIKRNSDCWDYTVLAKQMRVLPERLREVL</sequence>
<reference evidence="1 2" key="1">
    <citation type="submission" date="2020-02" db="EMBL/GenBank/DDBJ databases">
        <title>Whole-genome analyses of novel actinobacteria.</title>
        <authorList>
            <person name="Sahin N."/>
            <person name="Gencbay T."/>
        </authorList>
    </citation>
    <scope>NUCLEOTIDE SEQUENCE [LARGE SCALE GENOMIC DNA]</scope>
    <source>
        <strain evidence="1 2">HC44</strain>
    </source>
</reference>
<gene>
    <name evidence="1" type="ORF">G5C60_10470</name>
</gene>
<dbReference type="AlphaFoldDB" id="A0A6G4V1Y3"/>
<proteinExistence type="predicted"/>
<dbReference type="Proteomes" id="UP000472335">
    <property type="component" value="Unassembled WGS sequence"/>
</dbReference>
<organism evidence="1 2">
    <name type="scientific">Streptomyces scabichelini</name>
    <dbReference type="NCBI Taxonomy" id="2711217"/>
    <lineage>
        <taxon>Bacteria</taxon>
        <taxon>Bacillati</taxon>
        <taxon>Actinomycetota</taxon>
        <taxon>Actinomycetes</taxon>
        <taxon>Kitasatosporales</taxon>
        <taxon>Streptomycetaceae</taxon>
        <taxon>Streptomyces</taxon>
    </lineage>
</organism>
<keyword evidence="2" id="KW-1185">Reference proteome</keyword>
<name>A0A6G4V1Y3_9ACTN</name>
<dbReference type="Pfam" id="PF07366">
    <property type="entry name" value="SnoaL"/>
    <property type="match status" value="1"/>
</dbReference>
<dbReference type="InterPro" id="IPR009959">
    <property type="entry name" value="Cyclase_SnoaL-like"/>
</dbReference>
<evidence type="ECO:0000313" key="2">
    <source>
        <dbReference type="Proteomes" id="UP000472335"/>
    </source>
</evidence>
<dbReference type="InterPro" id="IPR032710">
    <property type="entry name" value="NTF2-like_dom_sf"/>
</dbReference>
<dbReference type="EMBL" id="JAAKZY010000024">
    <property type="protein sequence ID" value="NGO08062.1"/>
    <property type="molecule type" value="Genomic_DNA"/>
</dbReference>
<dbReference type="PANTHER" id="PTHR38436">
    <property type="entry name" value="POLYKETIDE CYCLASE SNOAL-LIKE DOMAIN"/>
    <property type="match status" value="1"/>
</dbReference>
<dbReference type="RefSeq" id="WP_165257262.1">
    <property type="nucleotide sequence ID" value="NZ_JAAKZY010000024.1"/>
</dbReference>
<evidence type="ECO:0000313" key="1">
    <source>
        <dbReference type="EMBL" id="NGO08062.1"/>
    </source>
</evidence>
<protein>
    <submittedName>
        <fullName evidence="1">Ester cyclase</fullName>
    </submittedName>
</protein>
<accession>A0A6G4V1Y3</accession>
<dbReference type="GO" id="GO:0030638">
    <property type="term" value="P:polyketide metabolic process"/>
    <property type="evidence" value="ECO:0007669"/>
    <property type="project" value="InterPro"/>
</dbReference>
<dbReference type="Gene3D" id="3.10.450.50">
    <property type="match status" value="1"/>
</dbReference>
<dbReference type="PANTHER" id="PTHR38436:SF1">
    <property type="entry name" value="ESTER CYCLASE"/>
    <property type="match status" value="1"/>
</dbReference>
<dbReference type="SUPFAM" id="SSF54427">
    <property type="entry name" value="NTF2-like"/>
    <property type="match status" value="1"/>
</dbReference>